<dbReference type="GO" id="GO:0016020">
    <property type="term" value="C:membrane"/>
    <property type="evidence" value="ECO:0007669"/>
    <property type="project" value="UniProtKB-SubCell"/>
</dbReference>
<evidence type="ECO:0000256" key="7">
    <source>
        <dbReference type="ARBA" id="ARBA00022989"/>
    </source>
</evidence>
<dbReference type="GO" id="GO:0016787">
    <property type="term" value="F:hydrolase activity"/>
    <property type="evidence" value="ECO:0007669"/>
    <property type="project" value="UniProtKB-KW"/>
</dbReference>
<dbReference type="SUPFAM" id="SSF158702">
    <property type="entry name" value="Sec63 N-terminal domain-like"/>
    <property type="match status" value="1"/>
</dbReference>
<dbReference type="GO" id="GO:0043138">
    <property type="term" value="F:3'-5' DNA helicase activity"/>
    <property type="evidence" value="ECO:0007669"/>
    <property type="project" value="TreeGrafter"/>
</dbReference>
<keyword evidence="2" id="KW-0812">Transmembrane</keyword>
<dbReference type="InterPro" id="IPR004179">
    <property type="entry name" value="Sec63-dom"/>
</dbReference>
<dbReference type="FunFam" id="1.10.3380.10:FF:000002">
    <property type="entry name" value="Activating signal cointegrator 1 complex subunit 3"/>
    <property type="match status" value="1"/>
</dbReference>
<comment type="caution">
    <text evidence="10">The sequence shown here is derived from an EMBL/GenBank/DDBJ whole genome shotgun (WGS) entry which is preliminary data.</text>
</comment>
<keyword evidence="3" id="KW-0547">Nucleotide-binding</keyword>
<dbReference type="Pfam" id="PF23445">
    <property type="entry name" value="WHD_SNRNP200"/>
    <property type="match status" value="1"/>
</dbReference>
<dbReference type="GO" id="GO:0005634">
    <property type="term" value="C:nucleus"/>
    <property type="evidence" value="ECO:0007669"/>
    <property type="project" value="TreeGrafter"/>
</dbReference>
<keyword evidence="8" id="KW-0472">Membrane</keyword>
<dbReference type="AlphaFoldDB" id="A0AAV8X6Z5"/>
<evidence type="ECO:0000256" key="4">
    <source>
        <dbReference type="ARBA" id="ARBA00022801"/>
    </source>
</evidence>
<dbReference type="PANTHER" id="PTHR24075">
    <property type="entry name" value="SEC63 DOMAIN-CONTAINING"/>
    <property type="match status" value="1"/>
</dbReference>
<comment type="subcellular location">
    <subcellularLocation>
        <location evidence="1">Membrane</location>
        <topology evidence="1">Multi-pass membrane protein</topology>
    </subcellularLocation>
</comment>
<keyword evidence="11" id="KW-1185">Reference proteome</keyword>
<proteinExistence type="predicted"/>
<dbReference type="SMART" id="SM00973">
    <property type="entry name" value="Sec63"/>
    <property type="match status" value="1"/>
</dbReference>
<organism evidence="10 11">
    <name type="scientific">Aromia moschata</name>
    <dbReference type="NCBI Taxonomy" id="1265417"/>
    <lineage>
        <taxon>Eukaryota</taxon>
        <taxon>Metazoa</taxon>
        <taxon>Ecdysozoa</taxon>
        <taxon>Arthropoda</taxon>
        <taxon>Hexapoda</taxon>
        <taxon>Insecta</taxon>
        <taxon>Pterygota</taxon>
        <taxon>Neoptera</taxon>
        <taxon>Endopterygota</taxon>
        <taxon>Coleoptera</taxon>
        <taxon>Polyphaga</taxon>
        <taxon>Cucujiformia</taxon>
        <taxon>Chrysomeloidea</taxon>
        <taxon>Cerambycidae</taxon>
        <taxon>Cerambycinae</taxon>
        <taxon>Callichromatini</taxon>
        <taxon>Aromia</taxon>
    </lineage>
</organism>
<dbReference type="GO" id="GO:0003723">
    <property type="term" value="F:RNA binding"/>
    <property type="evidence" value="ECO:0007669"/>
    <property type="project" value="TreeGrafter"/>
</dbReference>
<dbReference type="InterPro" id="IPR027417">
    <property type="entry name" value="P-loop_NTPase"/>
</dbReference>
<reference evidence="10" key="1">
    <citation type="journal article" date="2023" name="Insect Mol. Biol.">
        <title>Genome sequencing provides insights into the evolution of gene families encoding plant cell wall-degrading enzymes in longhorned beetles.</title>
        <authorList>
            <person name="Shin N.R."/>
            <person name="Okamura Y."/>
            <person name="Kirsch R."/>
            <person name="Pauchet Y."/>
        </authorList>
    </citation>
    <scope>NUCLEOTIDE SEQUENCE</scope>
    <source>
        <strain evidence="10">AMC_N1</strain>
    </source>
</reference>
<dbReference type="Gene3D" id="1.10.10.10">
    <property type="entry name" value="Winged helix-like DNA-binding domain superfamily/Winged helix DNA-binding domain"/>
    <property type="match status" value="1"/>
</dbReference>
<evidence type="ECO:0000256" key="5">
    <source>
        <dbReference type="ARBA" id="ARBA00022806"/>
    </source>
</evidence>
<sequence>MPITDVIQMVGRAGRPQFDNTGVACVMVQENKKNFYRKFLFEPFPVESNLLEFLPDHVNAEVANGNITTKGQLVEFVQSTFFYRRLLGNPSYYQMEPDSDPDQYVNELSDSVIATLQEHDCIASQEEEMKFLYEPTFLGMLAAQYYLSYKTLYFLSENIRPDSSMEDLLKLICQVEEYRLLPVRHNEDNINRDLVRELGIKSSFPYDSPALKTLIMVTCYLLDINLPNQEYVLDLKSVLDQIIRIIHAMMNLAAGRNWLDCTIKLIYFCQMLIQGYMINDSNIVMLPYINHGNLRSLKDKLRQNYRLILITLPFLY</sequence>
<protein>
    <recommendedName>
        <fullName evidence="9">SEC63 domain-containing protein</fullName>
    </recommendedName>
</protein>
<keyword evidence="4" id="KW-0378">Hydrolase</keyword>
<accession>A0AAV8X6Z5</accession>
<evidence type="ECO:0000256" key="3">
    <source>
        <dbReference type="ARBA" id="ARBA00022741"/>
    </source>
</evidence>
<keyword evidence="6" id="KW-0067">ATP-binding</keyword>
<dbReference type="PANTHER" id="PTHR24075:SF6">
    <property type="entry name" value="ACTIVATING SIGNAL COINTEGRATOR 1 COMPLEX SUBUNIT 3"/>
    <property type="match status" value="1"/>
</dbReference>
<dbReference type="InterPro" id="IPR036390">
    <property type="entry name" value="WH_DNA-bd_sf"/>
</dbReference>
<dbReference type="Gene3D" id="1.10.3380.10">
    <property type="entry name" value="Sec63 N-terminal domain-like domain"/>
    <property type="match status" value="1"/>
</dbReference>
<keyword evidence="5" id="KW-0347">Helicase</keyword>
<dbReference type="SUPFAM" id="SSF46785">
    <property type="entry name" value="Winged helix' DNA-binding domain"/>
    <property type="match status" value="1"/>
</dbReference>
<evidence type="ECO:0000259" key="9">
    <source>
        <dbReference type="SMART" id="SM00973"/>
    </source>
</evidence>
<dbReference type="Gene3D" id="3.40.50.300">
    <property type="entry name" value="P-loop containing nucleotide triphosphate hydrolases"/>
    <property type="match status" value="1"/>
</dbReference>
<dbReference type="InterPro" id="IPR036388">
    <property type="entry name" value="WH-like_DNA-bd_sf"/>
</dbReference>
<dbReference type="FunFam" id="1.10.10.10:FF:000012">
    <property type="entry name" value="U5 small nuclear ribonucleoprotein helicase"/>
    <property type="match status" value="1"/>
</dbReference>
<evidence type="ECO:0000313" key="10">
    <source>
        <dbReference type="EMBL" id="KAJ8934567.1"/>
    </source>
</evidence>
<evidence type="ECO:0000256" key="1">
    <source>
        <dbReference type="ARBA" id="ARBA00004141"/>
    </source>
</evidence>
<dbReference type="Proteomes" id="UP001162162">
    <property type="component" value="Unassembled WGS sequence"/>
</dbReference>
<feature type="domain" description="SEC63" evidence="9">
    <location>
        <begin position="135"/>
        <end position="314"/>
    </location>
</feature>
<dbReference type="EMBL" id="JAPWTK010001022">
    <property type="protein sequence ID" value="KAJ8934567.1"/>
    <property type="molecule type" value="Genomic_DNA"/>
</dbReference>
<keyword evidence="7" id="KW-1133">Transmembrane helix</keyword>
<evidence type="ECO:0000256" key="8">
    <source>
        <dbReference type="ARBA" id="ARBA00023136"/>
    </source>
</evidence>
<evidence type="ECO:0000313" key="11">
    <source>
        <dbReference type="Proteomes" id="UP001162162"/>
    </source>
</evidence>
<gene>
    <name evidence="10" type="ORF">NQ318_017266</name>
</gene>
<name>A0AAV8X6Z5_9CUCU</name>
<evidence type="ECO:0000256" key="2">
    <source>
        <dbReference type="ARBA" id="ARBA00022692"/>
    </source>
</evidence>
<dbReference type="InterPro" id="IPR057842">
    <property type="entry name" value="WH_MER3"/>
</dbReference>
<dbReference type="GO" id="GO:0005524">
    <property type="term" value="F:ATP binding"/>
    <property type="evidence" value="ECO:0007669"/>
    <property type="project" value="UniProtKB-KW"/>
</dbReference>
<evidence type="ECO:0000256" key="6">
    <source>
        <dbReference type="ARBA" id="ARBA00022840"/>
    </source>
</evidence>
<dbReference type="Pfam" id="PF02889">
    <property type="entry name" value="Sec63"/>
    <property type="match status" value="1"/>
</dbReference>
<dbReference type="SUPFAM" id="SSF52540">
    <property type="entry name" value="P-loop containing nucleoside triphosphate hydrolases"/>
    <property type="match status" value="1"/>
</dbReference>